<dbReference type="InterPro" id="IPR021516">
    <property type="entry name" value="DUF3179"/>
</dbReference>
<organism evidence="2 3">
    <name type="scientific">Oceanicoccus sagamiensis</name>
    <dbReference type="NCBI Taxonomy" id="716816"/>
    <lineage>
        <taxon>Bacteria</taxon>
        <taxon>Pseudomonadati</taxon>
        <taxon>Pseudomonadota</taxon>
        <taxon>Gammaproteobacteria</taxon>
        <taxon>Cellvibrionales</taxon>
        <taxon>Spongiibacteraceae</taxon>
        <taxon>Oceanicoccus</taxon>
    </lineage>
</organism>
<dbReference type="Pfam" id="PF11376">
    <property type="entry name" value="DUF3179"/>
    <property type="match status" value="1"/>
</dbReference>
<dbReference type="RefSeq" id="WP_085757284.1">
    <property type="nucleotide sequence ID" value="NZ_CP019343.1"/>
</dbReference>
<protein>
    <recommendedName>
        <fullName evidence="4">DUF3179 domain-containing protein</fullName>
    </recommendedName>
</protein>
<keyword evidence="3" id="KW-1185">Reference proteome</keyword>
<gene>
    <name evidence="2" type="ORF">BST96_03105</name>
</gene>
<accession>A0A1X9N4Y8</accession>
<dbReference type="STRING" id="716816.BST96_03105"/>
<keyword evidence="1" id="KW-1133">Transmembrane helix</keyword>
<reference evidence="2 3" key="1">
    <citation type="submission" date="2016-11" db="EMBL/GenBank/DDBJ databases">
        <title>Trade-off between light-utilization and light-protection in marine flavobacteria.</title>
        <authorList>
            <person name="Kumagai Y."/>
        </authorList>
    </citation>
    <scope>NUCLEOTIDE SEQUENCE [LARGE SCALE GENOMIC DNA]</scope>
    <source>
        <strain evidence="2 3">NBRC 107125</strain>
    </source>
</reference>
<sequence>MKKTLFNLYAAVLAVVAIYFAVLMTEIGQMINVPRDWLLNYYDNVALYISLQILALLGLWVLSIQWQQWNRKLMTLASLGVFTTFFIEIYMMQSVFPTQQKDAQFFSVAEADAVISDDTVVYAVEIKGDAVRIFPREHLQIPHIAGWQVDGKEIVMTFCGLSNLPMVVEGDYGLGESDLNVLSQTHNNLLFKDNNHGTALQQITMQSEFTDHAPDIIPNTMMLWGQAKARYPEAQVFLYPFDRLVDELALKAFEQPLKDQFDPEKGFIFPTLSLADNRMNHKAMIYGYDNGTEAVAIHPDFAKANNGYQFELGPDSLMISADDDGVVRLLNAQTGEQLATHNGIFFGIWSHWFPHTQVIM</sequence>
<dbReference type="KEGG" id="osg:BST96_03105"/>
<dbReference type="AlphaFoldDB" id="A0A1X9N4Y8"/>
<evidence type="ECO:0000313" key="3">
    <source>
        <dbReference type="Proteomes" id="UP000193450"/>
    </source>
</evidence>
<keyword evidence="1" id="KW-0472">Membrane</keyword>
<dbReference type="Proteomes" id="UP000193450">
    <property type="component" value="Chromosome"/>
</dbReference>
<feature type="transmembrane region" description="Helical" evidence="1">
    <location>
        <begin position="45"/>
        <end position="66"/>
    </location>
</feature>
<dbReference type="OrthoDB" id="5844941at2"/>
<evidence type="ECO:0000256" key="1">
    <source>
        <dbReference type="SAM" id="Phobius"/>
    </source>
</evidence>
<name>A0A1X9N4Y8_9GAMM</name>
<proteinExistence type="predicted"/>
<keyword evidence="1" id="KW-0812">Transmembrane</keyword>
<evidence type="ECO:0000313" key="2">
    <source>
        <dbReference type="EMBL" id="ARN73180.1"/>
    </source>
</evidence>
<evidence type="ECO:0008006" key="4">
    <source>
        <dbReference type="Google" id="ProtNLM"/>
    </source>
</evidence>
<feature type="transmembrane region" description="Helical" evidence="1">
    <location>
        <begin position="73"/>
        <end position="92"/>
    </location>
</feature>
<feature type="transmembrane region" description="Helical" evidence="1">
    <location>
        <begin position="7"/>
        <end position="25"/>
    </location>
</feature>
<dbReference type="EMBL" id="CP019343">
    <property type="protein sequence ID" value="ARN73180.1"/>
    <property type="molecule type" value="Genomic_DNA"/>
</dbReference>